<gene>
    <name evidence="1" type="ORF">MedDCM-OCT-S15-C5-cds34</name>
</gene>
<sequence>MADFVPALTHQIKWSVGENRFDTEGKQPKQLSLFITKQSIRELASHLTKLAGETDRIKTGKVWDFAKKEEVEVEGFYLNGKGQTGQYGDFGSINLQQIPSKTNVDF</sequence>
<name>K7XS88_9CAUD</name>
<accession>K7XS88</accession>
<proteinExistence type="predicted"/>
<organism evidence="1">
    <name type="scientific">uncultured Mediterranean phage MEDS5 group</name>
    <dbReference type="NCBI Taxonomy" id="1262075"/>
    <lineage>
        <taxon>Viruses</taxon>
        <taxon>Duplodnaviria</taxon>
        <taxon>Heunggongvirae</taxon>
        <taxon>Uroviricota</taxon>
        <taxon>Caudoviricetes</taxon>
        <taxon>environmental samples</taxon>
    </lineage>
</organism>
<reference evidence="1" key="1">
    <citation type="journal article" date="2013" name="Appl. Environ. Microbiol.">
        <title>Reconstruction of novel cyanobacterial siphovirus genomes from mediterranean metagenomic fosmids.</title>
        <authorList>
            <person name="Mizuno C.M."/>
            <person name="Rodriguez-Valera F."/>
            <person name="Garcia-Heredia I."/>
            <person name="Martin-Cuadrado A.B."/>
            <person name="Ghai R."/>
        </authorList>
    </citation>
    <scope>NUCLEOTIDE SEQUENCE</scope>
</reference>
<protein>
    <submittedName>
        <fullName evidence="1">Uncharacterized protein</fullName>
    </submittedName>
</protein>
<evidence type="ECO:0000313" key="1">
    <source>
        <dbReference type="EMBL" id="AFX83931.1"/>
    </source>
</evidence>
<dbReference type="EMBL" id="JX536274">
    <property type="protein sequence ID" value="AFX83931.1"/>
    <property type="molecule type" value="Genomic_DNA"/>
</dbReference>